<evidence type="ECO:0000313" key="1">
    <source>
        <dbReference type="EMBL" id="KAF7846437.1"/>
    </source>
</evidence>
<accession>A0A8T0CG17</accession>
<dbReference type="Proteomes" id="UP000806378">
    <property type="component" value="Unassembled WGS sequence"/>
</dbReference>
<name>A0A8T0CG17_CORYI</name>
<keyword evidence="2" id="KW-1185">Reference proteome</keyword>
<proteinExistence type="predicted"/>
<dbReference type="EMBL" id="MU093215">
    <property type="protein sequence ID" value="KAF7846437.1"/>
    <property type="molecule type" value="Genomic_DNA"/>
</dbReference>
<protein>
    <submittedName>
        <fullName evidence="1">Uncharacterized protein</fullName>
    </submittedName>
</protein>
<gene>
    <name evidence="1" type="ORF">BT93_L4376</name>
</gene>
<reference evidence="1" key="1">
    <citation type="submission" date="2020-05" db="EMBL/GenBank/DDBJ databases">
        <title>WGS assembly of Corymbia citriodora subspecies variegata.</title>
        <authorList>
            <person name="Barry K."/>
            <person name="Hundley H."/>
            <person name="Shu S."/>
            <person name="Jenkins J."/>
            <person name="Grimwood J."/>
            <person name="Baten A."/>
        </authorList>
    </citation>
    <scope>NUCLEOTIDE SEQUENCE</scope>
    <source>
        <strain evidence="1">CV2-018</strain>
    </source>
</reference>
<comment type="caution">
    <text evidence="1">The sequence shown here is derived from an EMBL/GenBank/DDBJ whole genome shotgun (WGS) entry which is preliminary data.</text>
</comment>
<organism evidence="1 2">
    <name type="scientific">Corymbia citriodora subsp. variegata</name>
    <dbReference type="NCBI Taxonomy" id="360336"/>
    <lineage>
        <taxon>Eukaryota</taxon>
        <taxon>Viridiplantae</taxon>
        <taxon>Streptophyta</taxon>
        <taxon>Embryophyta</taxon>
        <taxon>Tracheophyta</taxon>
        <taxon>Spermatophyta</taxon>
        <taxon>Magnoliopsida</taxon>
        <taxon>eudicotyledons</taxon>
        <taxon>Gunneridae</taxon>
        <taxon>Pentapetalae</taxon>
        <taxon>rosids</taxon>
        <taxon>malvids</taxon>
        <taxon>Myrtales</taxon>
        <taxon>Myrtaceae</taxon>
        <taxon>Myrtoideae</taxon>
        <taxon>Eucalypteae</taxon>
        <taxon>Corymbia</taxon>
    </lineage>
</organism>
<sequence>MVFMACCLQIHMKFTGSFCLPLFPLEVLRSHISWRHFYVLSTVMRMMKEFTMGWISLSLFERSRFAALYETGQLSRPSGNCPWTGSCSACWTVTIGGSSADAVLDEFQNHRLRSVLCGVLLSLPVWLDMTLPIVLAVRSRLMVVLGDYWGSKYQVIQK</sequence>
<dbReference type="Gramene" id="rna-gnl|WGS:JABURB|Cocit.L4376.1">
    <property type="protein sequence ID" value="cds-KAF7846437.1"/>
    <property type="gene ID" value="gene-BT93_L4376"/>
</dbReference>
<evidence type="ECO:0000313" key="2">
    <source>
        <dbReference type="Proteomes" id="UP000806378"/>
    </source>
</evidence>
<dbReference type="AlphaFoldDB" id="A0A8T0CG17"/>